<comment type="caution">
    <text evidence="9">The sequence shown here is derived from an EMBL/GenBank/DDBJ whole genome shotgun (WGS) entry which is preliminary data.</text>
</comment>
<keyword evidence="5 7" id="KW-1133">Transmembrane helix</keyword>
<dbReference type="InterPro" id="IPR050925">
    <property type="entry name" value="Rhomboid_protease_S54"/>
</dbReference>
<dbReference type="GO" id="GO:0004252">
    <property type="term" value="F:serine-type endopeptidase activity"/>
    <property type="evidence" value="ECO:0007669"/>
    <property type="project" value="InterPro"/>
</dbReference>
<comment type="similarity">
    <text evidence="2">Belongs to the peptidase S54 family.</text>
</comment>
<feature type="transmembrane region" description="Helical" evidence="7">
    <location>
        <begin position="128"/>
        <end position="155"/>
    </location>
</feature>
<proteinExistence type="inferred from homology"/>
<dbReference type="PANTHER" id="PTHR43731">
    <property type="entry name" value="RHOMBOID PROTEASE"/>
    <property type="match status" value="1"/>
</dbReference>
<dbReference type="PANTHER" id="PTHR43731:SF14">
    <property type="entry name" value="PRESENILIN-ASSOCIATED RHOMBOID-LIKE PROTEIN, MITOCHONDRIAL"/>
    <property type="match status" value="1"/>
</dbReference>
<dbReference type="OrthoDB" id="418595at2759"/>
<sequence length="290" mass="32426">MSSFFRPLLRARTWQSPCRQYKPFFSTAQSFTVARSSLSPTRSFFTSSKHTLRYHPPQGSGRNSSVFDFLDRIPTNTVFWGIIGINGAVFLLWQAASGRARLEKDPSALVWMYQNFTNSITNLRNGRFWTIITSTFSHQDVGHIFFNMFTFYFMGRHLLNSIGSRQFMLLYLGGGIITSLTSMAYSHLVKHRDRPAHGASGAVYSVLAVMACAAPTMTFQLYGIIPIPAWLVVSGIFAYDSYTTIKDTSGTTDSVGHIGELQIVPELITPTSPNLHFTQPPLHSSTHDSS</sequence>
<protein>
    <recommendedName>
        <fullName evidence="8">Peptidase S54 rhomboid domain-containing protein</fullName>
    </recommendedName>
</protein>
<organism evidence="9 10">
    <name type="scientific">Leucocoprinus leucothites</name>
    <dbReference type="NCBI Taxonomy" id="201217"/>
    <lineage>
        <taxon>Eukaryota</taxon>
        <taxon>Fungi</taxon>
        <taxon>Dikarya</taxon>
        <taxon>Basidiomycota</taxon>
        <taxon>Agaricomycotina</taxon>
        <taxon>Agaricomycetes</taxon>
        <taxon>Agaricomycetidae</taxon>
        <taxon>Agaricales</taxon>
        <taxon>Agaricineae</taxon>
        <taxon>Agaricaceae</taxon>
        <taxon>Leucocoprinus</taxon>
    </lineage>
</organism>
<feature type="domain" description="Peptidase S54 rhomboid" evidence="8">
    <location>
        <begin position="126"/>
        <end position="259"/>
    </location>
</feature>
<dbReference type="AlphaFoldDB" id="A0A8H5LNR7"/>
<evidence type="ECO:0000313" key="10">
    <source>
        <dbReference type="Proteomes" id="UP000559027"/>
    </source>
</evidence>
<keyword evidence="3 7" id="KW-0812">Transmembrane</keyword>
<evidence type="ECO:0000256" key="7">
    <source>
        <dbReference type="SAM" id="Phobius"/>
    </source>
</evidence>
<dbReference type="GO" id="GO:0016020">
    <property type="term" value="C:membrane"/>
    <property type="evidence" value="ECO:0007669"/>
    <property type="project" value="UniProtKB-SubCell"/>
</dbReference>
<keyword evidence="4" id="KW-0378">Hydrolase</keyword>
<feature type="transmembrane region" description="Helical" evidence="7">
    <location>
        <begin position="77"/>
        <end position="96"/>
    </location>
</feature>
<evidence type="ECO:0000256" key="3">
    <source>
        <dbReference type="ARBA" id="ARBA00022692"/>
    </source>
</evidence>
<feature type="transmembrane region" description="Helical" evidence="7">
    <location>
        <begin position="221"/>
        <end position="239"/>
    </location>
</feature>
<dbReference type="InterPro" id="IPR035952">
    <property type="entry name" value="Rhomboid-like_sf"/>
</dbReference>
<feature type="transmembrane region" description="Helical" evidence="7">
    <location>
        <begin position="167"/>
        <end position="185"/>
    </location>
</feature>
<evidence type="ECO:0000259" key="8">
    <source>
        <dbReference type="Pfam" id="PF01694"/>
    </source>
</evidence>
<evidence type="ECO:0000256" key="2">
    <source>
        <dbReference type="ARBA" id="ARBA00009045"/>
    </source>
</evidence>
<dbReference type="InterPro" id="IPR022764">
    <property type="entry name" value="Peptidase_S54_rhomboid_dom"/>
</dbReference>
<keyword evidence="6 7" id="KW-0472">Membrane</keyword>
<evidence type="ECO:0000313" key="9">
    <source>
        <dbReference type="EMBL" id="KAF5363908.1"/>
    </source>
</evidence>
<evidence type="ECO:0000256" key="5">
    <source>
        <dbReference type="ARBA" id="ARBA00022989"/>
    </source>
</evidence>
<accession>A0A8H5LNR7</accession>
<comment type="subcellular location">
    <subcellularLocation>
        <location evidence="1">Membrane</location>
        <topology evidence="1">Multi-pass membrane protein</topology>
    </subcellularLocation>
</comment>
<dbReference type="Gene3D" id="1.20.1540.10">
    <property type="entry name" value="Rhomboid-like"/>
    <property type="match status" value="1"/>
</dbReference>
<name>A0A8H5LNR7_9AGAR</name>
<keyword evidence="10" id="KW-1185">Reference proteome</keyword>
<evidence type="ECO:0000256" key="6">
    <source>
        <dbReference type="ARBA" id="ARBA00023136"/>
    </source>
</evidence>
<dbReference type="SUPFAM" id="SSF144091">
    <property type="entry name" value="Rhomboid-like"/>
    <property type="match status" value="1"/>
</dbReference>
<evidence type="ECO:0000256" key="1">
    <source>
        <dbReference type="ARBA" id="ARBA00004141"/>
    </source>
</evidence>
<gene>
    <name evidence="9" type="ORF">D9756_000865</name>
</gene>
<dbReference type="Proteomes" id="UP000559027">
    <property type="component" value="Unassembled WGS sequence"/>
</dbReference>
<dbReference type="EMBL" id="JAACJO010000001">
    <property type="protein sequence ID" value="KAF5363908.1"/>
    <property type="molecule type" value="Genomic_DNA"/>
</dbReference>
<dbReference type="Pfam" id="PF01694">
    <property type="entry name" value="Rhomboid"/>
    <property type="match status" value="1"/>
</dbReference>
<dbReference type="GO" id="GO:0006465">
    <property type="term" value="P:signal peptide processing"/>
    <property type="evidence" value="ECO:0007669"/>
    <property type="project" value="TreeGrafter"/>
</dbReference>
<reference evidence="9 10" key="1">
    <citation type="journal article" date="2020" name="ISME J.">
        <title>Uncovering the hidden diversity of litter-decomposition mechanisms in mushroom-forming fungi.</title>
        <authorList>
            <person name="Floudas D."/>
            <person name="Bentzer J."/>
            <person name="Ahren D."/>
            <person name="Johansson T."/>
            <person name="Persson P."/>
            <person name="Tunlid A."/>
        </authorList>
    </citation>
    <scope>NUCLEOTIDE SEQUENCE [LARGE SCALE GENOMIC DNA]</scope>
    <source>
        <strain evidence="9 10">CBS 146.42</strain>
    </source>
</reference>
<evidence type="ECO:0000256" key="4">
    <source>
        <dbReference type="ARBA" id="ARBA00022801"/>
    </source>
</evidence>